<keyword evidence="2" id="KW-0946">Virion</keyword>
<dbReference type="NCBIfam" id="TIGR02906">
    <property type="entry name" value="spore_CotS"/>
    <property type="match status" value="1"/>
</dbReference>
<keyword evidence="3" id="KW-1185">Reference proteome</keyword>
<keyword evidence="2" id="KW-0167">Capsid protein</keyword>
<dbReference type="PANTHER" id="PTHR39179">
    <property type="entry name" value="SPORE COAT PROTEIN I"/>
    <property type="match status" value="1"/>
</dbReference>
<sequence length="338" mass="40390">MIEKYSEKRYLARYDLCVDLFNEFNLTVYDVVPLRSVYMVSTDKGQKILKRVEYTEEELKFIYNLSQYIKNKFSRVMDFVKNKNDEIYTIWNGNMYCIMDMVAGTECDFSSPVDLNIAAQGLGELHLASEGFKTNLSNRYNTGKLIDRFKRRIQEMNFFNNIASAHENKSEFDEIFIENVEYYINEIEKSVNMLEKSYYYKLCGEEDKIVVCHHDLAHHNILINDDNAYFIDFDYAIIDLKVHDLCNFINKVIKNFAFDIEKAEEVIKNYRMKNVLNNREMEVLNAMLTFPDDFYNISKAYYTKCKDWDEVTFLERLKKKNGYKEDRQEFLNEFKKLV</sequence>
<accession>A0A0E3M7V3</accession>
<organism evidence="2 3">
    <name type="scientific">Clostridium scatologenes</name>
    <dbReference type="NCBI Taxonomy" id="1548"/>
    <lineage>
        <taxon>Bacteria</taxon>
        <taxon>Bacillati</taxon>
        <taxon>Bacillota</taxon>
        <taxon>Clostridia</taxon>
        <taxon>Eubacteriales</taxon>
        <taxon>Clostridiaceae</taxon>
        <taxon>Clostridium</taxon>
    </lineage>
</organism>
<dbReference type="KEGG" id="csq:CSCA_3957"/>
<feature type="domain" description="Aminoglycoside phosphotransferase" evidence="1">
    <location>
        <begin position="36"/>
        <end position="249"/>
    </location>
</feature>
<evidence type="ECO:0000313" key="3">
    <source>
        <dbReference type="Proteomes" id="UP000033115"/>
    </source>
</evidence>
<dbReference type="InterPro" id="IPR011009">
    <property type="entry name" value="Kinase-like_dom_sf"/>
</dbReference>
<dbReference type="Gene3D" id="3.30.200.20">
    <property type="entry name" value="Phosphorylase Kinase, domain 1"/>
    <property type="match status" value="1"/>
</dbReference>
<dbReference type="GO" id="GO:0042601">
    <property type="term" value="C:endospore-forming forespore"/>
    <property type="evidence" value="ECO:0007669"/>
    <property type="project" value="TreeGrafter"/>
</dbReference>
<evidence type="ECO:0000259" key="1">
    <source>
        <dbReference type="Pfam" id="PF01636"/>
    </source>
</evidence>
<proteinExistence type="predicted"/>
<dbReference type="InterPro" id="IPR014255">
    <property type="entry name" value="Spore_coat_CotS"/>
</dbReference>
<dbReference type="SUPFAM" id="SSF56112">
    <property type="entry name" value="Protein kinase-like (PK-like)"/>
    <property type="match status" value="1"/>
</dbReference>
<evidence type="ECO:0000313" key="2">
    <source>
        <dbReference type="EMBL" id="AKA71082.1"/>
    </source>
</evidence>
<dbReference type="Pfam" id="PF01636">
    <property type="entry name" value="APH"/>
    <property type="match status" value="1"/>
</dbReference>
<gene>
    <name evidence="2" type="ORF">CSCA_3957</name>
</gene>
<dbReference type="HOGENOM" id="CLU_042636_1_0_9"/>
<protein>
    <submittedName>
        <fullName evidence="2">Spore coat protein, CotS family</fullName>
    </submittedName>
</protein>
<dbReference type="Proteomes" id="UP000033115">
    <property type="component" value="Chromosome"/>
</dbReference>
<dbReference type="PANTHER" id="PTHR39179:SF1">
    <property type="entry name" value="SPORE COAT PROTEIN I"/>
    <property type="match status" value="1"/>
</dbReference>
<dbReference type="AlphaFoldDB" id="A0A0E3M7V3"/>
<name>A0A0E3M7V3_CLOSL</name>
<dbReference type="RefSeq" id="WP_029955189.1">
    <property type="nucleotide sequence ID" value="NZ_CP009933.1"/>
</dbReference>
<dbReference type="InterPro" id="IPR002575">
    <property type="entry name" value="Aminoglycoside_PTrfase"/>
</dbReference>
<dbReference type="InterPro" id="IPR047175">
    <property type="entry name" value="CotS-like"/>
</dbReference>
<dbReference type="STRING" id="1548.CSCA_3957"/>
<dbReference type="Gene3D" id="3.90.1200.10">
    <property type="match status" value="1"/>
</dbReference>
<dbReference type="EMBL" id="CP009933">
    <property type="protein sequence ID" value="AKA71082.1"/>
    <property type="molecule type" value="Genomic_DNA"/>
</dbReference>
<reference evidence="2 3" key="1">
    <citation type="journal article" date="2015" name="J. Biotechnol.">
        <title>Complete genome sequence of a malodorant-producing acetogen, Clostridium scatologenes ATCC 25775(T).</title>
        <authorList>
            <person name="Zhu Z."/>
            <person name="Guo T."/>
            <person name="Zheng H."/>
            <person name="Song T."/>
            <person name="Ouyang P."/>
            <person name="Xie J."/>
        </authorList>
    </citation>
    <scope>NUCLEOTIDE SEQUENCE [LARGE SCALE GENOMIC DNA]</scope>
    <source>
        <strain evidence="2 3">ATCC 25775</strain>
    </source>
</reference>